<protein>
    <submittedName>
        <fullName evidence="2">Uncharacterized protein</fullName>
    </submittedName>
</protein>
<dbReference type="AlphaFoldDB" id="A0A086L712"/>
<evidence type="ECO:0000256" key="1">
    <source>
        <dbReference type="SAM" id="MobiDB-lite"/>
    </source>
</evidence>
<reference evidence="2 3" key="1">
    <citation type="submission" date="2014-03" db="EMBL/GenBank/DDBJ databases">
        <authorList>
            <person name="Sibley D."/>
            <person name="Venepally P."/>
            <person name="Karamycheva S."/>
            <person name="Hadjithomas M."/>
            <person name="Khan A."/>
            <person name="Brunk B."/>
            <person name="Roos D."/>
            <person name="Caler E."/>
            <person name="Lorenzi H."/>
        </authorList>
    </citation>
    <scope>NUCLEOTIDE SEQUENCE [LARGE SCALE GENOMIC DNA]</scope>
    <source>
        <strain evidence="3">p89</strain>
    </source>
</reference>
<feature type="compositionally biased region" description="Low complexity" evidence="1">
    <location>
        <begin position="81"/>
        <end position="90"/>
    </location>
</feature>
<comment type="caution">
    <text evidence="2">The sequence shown here is derived from an EMBL/GenBank/DDBJ whole genome shotgun (WGS) entry which is preliminary data.</text>
</comment>
<evidence type="ECO:0000313" key="2">
    <source>
        <dbReference type="EMBL" id="KFG52430.1"/>
    </source>
</evidence>
<gene>
    <name evidence="2" type="ORF">TGP89_363690</name>
</gene>
<evidence type="ECO:0000313" key="3">
    <source>
        <dbReference type="Proteomes" id="UP000028828"/>
    </source>
</evidence>
<feature type="region of interest" description="Disordered" evidence="1">
    <location>
        <begin position="81"/>
        <end position="105"/>
    </location>
</feature>
<proteinExistence type="predicted"/>
<sequence length="238" mass="25075">MVHPYTTKREAHCFPSLHPHVLRVCALRRMSTSCAVSFQNSRACRRVSSTTANPSRRLAPARSSPAPLCSLLSLLSVSSPLTSPSSTWSSFGRRKSPSSAAAPSFTGPWAAARCRAALEFPSPAQCHREPCGPRLGLLRPVGCGGALNRATWVAARMTEGMNGQRHRASNFRSSCAASLKEREALCNCILVTGGTVDPGDKGVEPQAEGGDLEEATGAAEVAAVVATEVDDAGEDSQE</sequence>
<name>A0A086L712_TOXGO</name>
<dbReference type="Proteomes" id="UP000028828">
    <property type="component" value="Unassembled WGS sequence"/>
</dbReference>
<dbReference type="EMBL" id="AEYI02000017">
    <property type="protein sequence ID" value="KFG52430.1"/>
    <property type="molecule type" value="Genomic_DNA"/>
</dbReference>
<accession>A0A086L712</accession>
<organism evidence="2 3">
    <name type="scientific">Toxoplasma gondii p89</name>
    <dbReference type="NCBI Taxonomy" id="943119"/>
    <lineage>
        <taxon>Eukaryota</taxon>
        <taxon>Sar</taxon>
        <taxon>Alveolata</taxon>
        <taxon>Apicomplexa</taxon>
        <taxon>Conoidasida</taxon>
        <taxon>Coccidia</taxon>
        <taxon>Eucoccidiorida</taxon>
        <taxon>Eimeriorina</taxon>
        <taxon>Sarcocystidae</taxon>
        <taxon>Toxoplasma</taxon>
    </lineage>
</organism>
<dbReference type="VEuPathDB" id="ToxoDB:TGP89_363690"/>
<feature type="region of interest" description="Disordered" evidence="1">
    <location>
        <begin position="197"/>
        <end position="216"/>
    </location>
</feature>